<gene>
    <name evidence="1" type="ORF">DesfrDRAFT_3744</name>
</gene>
<accession>E1K1J4</accession>
<keyword evidence="2" id="KW-1185">Reference proteome</keyword>
<comment type="caution">
    <text evidence="1">The sequence shown here is derived from an EMBL/GenBank/DDBJ whole genome shotgun (WGS) entry which is preliminary data.</text>
</comment>
<dbReference type="Proteomes" id="UP000006250">
    <property type="component" value="Unassembled WGS sequence"/>
</dbReference>
<name>E1K1J4_SOLFR</name>
<dbReference type="EMBL" id="AECZ01000040">
    <property type="protein sequence ID" value="EFL49549.1"/>
    <property type="molecule type" value="Genomic_DNA"/>
</dbReference>
<sequence length="314" mass="35137">SANRREPRVVTPVRSPCQHLFSTFRAAVCGPAVSGFPSRRSASTHPRAARQHFFSTSFDRLRFRTVPGFPKQSRILYPLAPGPSTLFFKSPGKPFVFRAAFRFPVTRRGVSTPRRRGRQHLFSTSRETVRFPGRVPVSRLAEECFYAPSPGPSTLFFNSPENRPSPGPRPRLPVTWEGASTSPSGNRQHLFFKFRPTPDRRQSVTLCVVRERISKTPPSGCQGLCARNALLAVDMRARLARLLHSPGRTARISPRAASPNLLFRPAGRRGNPPWLRPLGMGPAVGWRRGRSVLLPRRRLETGNFCRPLEKEGGS</sequence>
<organism evidence="1 2">
    <name type="scientific">Solidesulfovibrio fructosivorans JJ]</name>
    <dbReference type="NCBI Taxonomy" id="596151"/>
    <lineage>
        <taxon>Bacteria</taxon>
        <taxon>Pseudomonadati</taxon>
        <taxon>Thermodesulfobacteriota</taxon>
        <taxon>Desulfovibrionia</taxon>
        <taxon>Desulfovibrionales</taxon>
        <taxon>Desulfovibrionaceae</taxon>
        <taxon>Solidesulfovibrio</taxon>
    </lineage>
</organism>
<feature type="non-terminal residue" evidence="1">
    <location>
        <position position="1"/>
    </location>
</feature>
<protein>
    <submittedName>
        <fullName evidence="1">Uncharacterized protein</fullName>
    </submittedName>
</protein>
<evidence type="ECO:0000313" key="1">
    <source>
        <dbReference type="EMBL" id="EFL49549.1"/>
    </source>
</evidence>
<proteinExistence type="predicted"/>
<reference evidence="1 2" key="1">
    <citation type="submission" date="2010-08" db="EMBL/GenBank/DDBJ databases">
        <title>The draft genome of Desulfovibrio fructosovorans JJ.</title>
        <authorList>
            <consortium name="US DOE Joint Genome Institute (JGI-PGF)"/>
            <person name="Lucas S."/>
            <person name="Copeland A."/>
            <person name="Lapidus A."/>
            <person name="Cheng J.-F."/>
            <person name="Bruce D."/>
            <person name="Goodwin L."/>
            <person name="Pitluck S."/>
            <person name="Land M.L."/>
            <person name="Hauser L."/>
            <person name="Chang Y.-J."/>
            <person name="Jeffries C."/>
            <person name="Wall J.D."/>
            <person name="Stahl D.A."/>
            <person name="Arkin A.P."/>
            <person name="Dehal P."/>
            <person name="Stolyar S.M."/>
            <person name="Hazen T.C."/>
            <person name="Woyke T.J."/>
        </authorList>
    </citation>
    <scope>NUCLEOTIDE SEQUENCE [LARGE SCALE GENOMIC DNA]</scope>
    <source>
        <strain evidence="1 2">JJ</strain>
    </source>
</reference>
<evidence type="ECO:0000313" key="2">
    <source>
        <dbReference type="Proteomes" id="UP000006250"/>
    </source>
</evidence>
<dbReference type="AlphaFoldDB" id="E1K1J4"/>